<dbReference type="InterPro" id="IPR010982">
    <property type="entry name" value="Lambda_DNA-bd_dom_sf"/>
</dbReference>
<comment type="caution">
    <text evidence="3">The sequence shown here is derived from an EMBL/GenBank/DDBJ whole genome shotgun (WGS) entry which is preliminary data.</text>
</comment>
<dbReference type="PROSITE" id="PS50943">
    <property type="entry name" value="HTH_CROC1"/>
    <property type="match status" value="1"/>
</dbReference>
<gene>
    <name evidence="3" type="ORF">F1599_09670</name>
</gene>
<dbReference type="InterPro" id="IPR052345">
    <property type="entry name" value="Rad_response_metalloprotease"/>
</dbReference>
<keyword evidence="4" id="KW-1185">Reference proteome</keyword>
<evidence type="ECO:0000259" key="2">
    <source>
        <dbReference type="PROSITE" id="PS50943"/>
    </source>
</evidence>
<dbReference type="SUPFAM" id="SSF47413">
    <property type="entry name" value="lambda repressor-like DNA-binding domains"/>
    <property type="match status" value="1"/>
</dbReference>
<dbReference type="Proteomes" id="UP000324324">
    <property type="component" value="Unassembled WGS sequence"/>
</dbReference>
<name>A0A5M8AQU3_9BURK</name>
<evidence type="ECO:0000313" key="4">
    <source>
        <dbReference type="Proteomes" id="UP000324324"/>
    </source>
</evidence>
<dbReference type="PANTHER" id="PTHR43236:SF1">
    <property type="entry name" value="BLL7220 PROTEIN"/>
    <property type="match status" value="1"/>
</dbReference>
<accession>A0A5M8AQU3</accession>
<comment type="similarity">
    <text evidence="1">Belongs to the short-chain fatty acyl-CoA assimilation regulator (ScfR) family.</text>
</comment>
<proteinExistence type="inferred from homology"/>
<evidence type="ECO:0000256" key="1">
    <source>
        <dbReference type="ARBA" id="ARBA00007227"/>
    </source>
</evidence>
<organism evidence="3 4">
    <name type="scientific">Cupriavidus cauae</name>
    <dbReference type="NCBI Taxonomy" id="2608999"/>
    <lineage>
        <taxon>Bacteria</taxon>
        <taxon>Pseudomonadati</taxon>
        <taxon>Pseudomonadota</taxon>
        <taxon>Betaproteobacteria</taxon>
        <taxon>Burkholderiales</taxon>
        <taxon>Burkholderiaceae</taxon>
        <taxon>Cupriavidus</taxon>
    </lineage>
</organism>
<dbReference type="Gene3D" id="1.10.260.40">
    <property type="entry name" value="lambda repressor-like DNA-binding domains"/>
    <property type="match status" value="1"/>
</dbReference>
<feature type="domain" description="HTH cro/C1-type" evidence="2">
    <location>
        <begin position="6"/>
        <end position="62"/>
    </location>
</feature>
<protein>
    <submittedName>
        <fullName evidence="3">ImmA/IrrE family metallo-endopeptidase</fullName>
    </submittedName>
</protein>
<dbReference type="CDD" id="cd00093">
    <property type="entry name" value="HTH_XRE"/>
    <property type="match status" value="1"/>
</dbReference>
<dbReference type="RefSeq" id="WP_149316419.1">
    <property type="nucleotide sequence ID" value="NZ_CP080294.1"/>
</dbReference>
<dbReference type="Pfam" id="PF01381">
    <property type="entry name" value="HTH_3"/>
    <property type="match status" value="1"/>
</dbReference>
<dbReference type="Gene3D" id="1.10.10.2910">
    <property type="match status" value="1"/>
</dbReference>
<dbReference type="InterPro" id="IPR010359">
    <property type="entry name" value="IrrE_HExxH"/>
</dbReference>
<evidence type="ECO:0000313" key="3">
    <source>
        <dbReference type="EMBL" id="KAA6126228.1"/>
    </source>
</evidence>
<sequence>MIGNRLKRAREALGLSLRDLEATIEGLVSAQAIGKYERDEMMPSSTVLLAMAKALRVSPEFLLSERKIELTGVDFRKAPHTAAREERAVEAAVLDHVERYLELEELLAAEDGAWSPPRGAAFAIGDIEDAEPAADTLRRLWSLGTDPIPAMTELLEDMGIKVIALDLPECFSGSKAFVQQSGQRDVPVIVINKNHNGERQRFTLAHELGHLVLCFAELSDAEQEKAADRFAGALLMPKEMMTRLLGSHRTSISIGELVELKKIFQVSVASLAVRCSQLGVISKAAYGRLWGQIRGMGWNSPGSNEPHKLPAEVPQRMERMCLRAVAEQAISEAKGAELLSISVRELDRRLMGHVH</sequence>
<dbReference type="AlphaFoldDB" id="A0A5M8AQU3"/>
<dbReference type="GO" id="GO:0003677">
    <property type="term" value="F:DNA binding"/>
    <property type="evidence" value="ECO:0007669"/>
    <property type="project" value="InterPro"/>
</dbReference>
<dbReference type="SMART" id="SM00530">
    <property type="entry name" value="HTH_XRE"/>
    <property type="match status" value="1"/>
</dbReference>
<dbReference type="PANTHER" id="PTHR43236">
    <property type="entry name" value="ANTITOXIN HIGA1"/>
    <property type="match status" value="1"/>
</dbReference>
<dbReference type="Pfam" id="PF06114">
    <property type="entry name" value="Peptidase_M78"/>
    <property type="match status" value="1"/>
</dbReference>
<dbReference type="EMBL" id="VWRN01000027">
    <property type="protein sequence ID" value="KAA6126228.1"/>
    <property type="molecule type" value="Genomic_DNA"/>
</dbReference>
<dbReference type="InterPro" id="IPR001387">
    <property type="entry name" value="Cro/C1-type_HTH"/>
</dbReference>
<reference evidence="3 4" key="1">
    <citation type="submission" date="2019-09" db="EMBL/GenBank/DDBJ databases">
        <title>Isolation of a novel species in the genus Cupriavidus from patients with sepsis using whole genome sequencing.</title>
        <authorList>
            <person name="Kweon O.J."/>
            <person name="Lee M.-K."/>
        </authorList>
    </citation>
    <scope>NUCLEOTIDE SEQUENCE [LARGE SCALE GENOMIC DNA]</scope>
    <source>
        <strain evidence="3 4">MKL-01</strain>
    </source>
</reference>